<protein>
    <submittedName>
        <fullName evidence="1">Uncharacterized protein</fullName>
    </submittedName>
</protein>
<sequence>MKLVIYYTNCFQRSFLVQTRRLTMLDIAELNPNIGDPKDVSHTVSSTIDVATHFFGHRRQGFVPAN</sequence>
<keyword evidence="2" id="KW-1185">Reference proteome</keyword>
<dbReference type="Proteomes" id="UP001164746">
    <property type="component" value="Chromosome 11"/>
</dbReference>
<name>A0ABY7FA43_MYAAR</name>
<evidence type="ECO:0000313" key="2">
    <source>
        <dbReference type="Proteomes" id="UP001164746"/>
    </source>
</evidence>
<proteinExistence type="predicted"/>
<accession>A0ABY7FA43</accession>
<reference evidence="1" key="1">
    <citation type="submission" date="2022-11" db="EMBL/GenBank/DDBJ databases">
        <title>Centuries of genome instability and evolution in soft-shell clam transmissible cancer (bioRxiv).</title>
        <authorList>
            <person name="Hart S.F.M."/>
            <person name="Yonemitsu M.A."/>
            <person name="Giersch R.M."/>
            <person name="Beal B.F."/>
            <person name="Arriagada G."/>
            <person name="Davis B.W."/>
            <person name="Ostrander E.A."/>
            <person name="Goff S.P."/>
            <person name="Metzger M.J."/>
        </authorList>
    </citation>
    <scope>NUCLEOTIDE SEQUENCE</scope>
    <source>
        <strain evidence="1">MELC-2E11</strain>
        <tissue evidence="1">Siphon/mantle</tissue>
    </source>
</reference>
<dbReference type="EMBL" id="CP111022">
    <property type="protein sequence ID" value="WAR19040.1"/>
    <property type="molecule type" value="Genomic_DNA"/>
</dbReference>
<dbReference type="Gene3D" id="3.40.800.10">
    <property type="entry name" value="Ureohydrolase domain"/>
    <property type="match status" value="1"/>
</dbReference>
<gene>
    <name evidence="1" type="ORF">MAR_000878</name>
</gene>
<organism evidence="1 2">
    <name type="scientific">Mya arenaria</name>
    <name type="common">Soft-shell clam</name>
    <dbReference type="NCBI Taxonomy" id="6604"/>
    <lineage>
        <taxon>Eukaryota</taxon>
        <taxon>Metazoa</taxon>
        <taxon>Spiralia</taxon>
        <taxon>Lophotrochozoa</taxon>
        <taxon>Mollusca</taxon>
        <taxon>Bivalvia</taxon>
        <taxon>Autobranchia</taxon>
        <taxon>Heteroconchia</taxon>
        <taxon>Euheterodonta</taxon>
        <taxon>Imparidentia</taxon>
        <taxon>Neoheterodontei</taxon>
        <taxon>Myida</taxon>
        <taxon>Myoidea</taxon>
        <taxon>Myidae</taxon>
        <taxon>Mya</taxon>
    </lineage>
</organism>
<evidence type="ECO:0000313" key="1">
    <source>
        <dbReference type="EMBL" id="WAR19040.1"/>
    </source>
</evidence>